<reference evidence="1 2" key="1">
    <citation type="journal article" date="2012" name="BMC Microbiol.">
        <title>Complete genome sequence of Enterococcus faecium strain TX16 and comparative genomic analysis of Enterococcus faecium genomes.</title>
        <authorList>
            <person name="Qin X."/>
            <person name="Galloway-Pena J.R."/>
            <person name="Sillanpaa J."/>
            <person name="Hyeob Roh J."/>
            <person name="Nallapareddy S.R."/>
            <person name="Chowdhury S."/>
            <person name="Bourgogne A."/>
            <person name="Choudhury T."/>
            <person name="Munzy D.M."/>
            <person name="Buhay C.J."/>
            <person name="Ding Y."/>
            <person name="Dugan-Rocha S."/>
            <person name="Liu W."/>
            <person name="Kovar C."/>
            <person name="Sodergren E."/>
            <person name="Highlander S."/>
            <person name="Petrosino J.F."/>
            <person name="Worley K.C."/>
            <person name="Gibbs R.A."/>
            <person name="Weinstock G.M."/>
            <person name="Murray B.E."/>
        </authorList>
    </citation>
    <scope>NUCLEOTIDE SEQUENCE [LARGE SCALE GENOMIC DNA]</scope>
    <source>
        <strain evidence="2">ATCC BAA-472 / TX0016 / DO</strain>
    </source>
</reference>
<evidence type="ECO:0008006" key="3">
    <source>
        <dbReference type="Google" id="ProtNLM"/>
    </source>
</evidence>
<dbReference type="EMBL" id="CP003583">
    <property type="protein sequence ID" value="AFK60010.1"/>
    <property type="molecule type" value="Genomic_DNA"/>
</dbReference>
<evidence type="ECO:0000313" key="2">
    <source>
        <dbReference type="Proteomes" id="UP000005269"/>
    </source>
</evidence>
<dbReference type="AlphaFoldDB" id="I3U4S2"/>
<dbReference type="HOGENOM" id="CLU_181866_2_0_9"/>
<evidence type="ECO:0000313" key="1">
    <source>
        <dbReference type="EMBL" id="AFK60010.1"/>
    </source>
</evidence>
<keyword evidence="2" id="KW-1185">Reference proteome</keyword>
<sequence length="44" mass="5311">MRSSKYTEHYTDTFITFKEIMRTVSNIYHNCVPDKIKTEEILIN</sequence>
<dbReference type="Proteomes" id="UP000005269">
    <property type="component" value="Chromosome"/>
</dbReference>
<dbReference type="KEGG" id="efu:HMPREF0351_12386"/>
<proteinExistence type="predicted"/>
<organism evidence="1 2">
    <name type="scientific">Enterococcus faecium (strain ATCC BAA-472 / TX0016 / DO)</name>
    <dbReference type="NCBI Taxonomy" id="333849"/>
    <lineage>
        <taxon>Bacteria</taxon>
        <taxon>Bacillati</taxon>
        <taxon>Bacillota</taxon>
        <taxon>Bacilli</taxon>
        <taxon>Lactobacillales</taxon>
        <taxon>Enterococcaceae</taxon>
        <taxon>Enterococcus</taxon>
    </lineage>
</organism>
<name>I3U4S2_ENTFD</name>
<protein>
    <recommendedName>
        <fullName evidence="3">IS982 family transposase</fullName>
    </recommendedName>
</protein>
<gene>
    <name evidence="1" type="ORF">HMPREF0351_12386</name>
</gene>
<accession>I3U4S2</accession>